<dbReference type="InterPro" id="IPR035965">
    <property type="entry name" value="PAS-like_dom_sf"/>
</dbReference>
<dbReference type="InterPro" id="IPR029787">
    <property type="entry name" value="Nucleotide_cyclase"/>
</dbReference>
<evidence type="ECO:0000313" key="3">
    <source>
        <dbReference type="Proteomes" id="UP001519342"/>
    </source>
</evidence>
<accession>A0ABS4GGE4</accession>
<name>A0ABS4GGE4_9FIRM</name>
<dbReference type="NCBIfam" id="TIGR00254">
    <property type="entry name" value="GGDEF"/>
    <property type="match status" value="1"/>
</dbReference>
<dbReference type="SUPFAM" id="SSF55785">
    <property type="entry name" value="PYP-like sensor domain (PAS domain)"/>
    <property type="match status" value="1"/>
</dbReference>
<dbReference type="PANTHER" id="PTHR45138">
    <property type="entry name" value="REGULATORY COMPONENTS OF SENSORY TRANSDUCTION SYSTEM"/>
    <property type="match status" value="1"/>
</dbReference>
<dbReference type="Gene3D" id="3.30.450.20">
    <property type="entry name" value="PAS domain"/>
    <property type="match status" value="1"/>
</dbReference>
<organism evidence="2 3">
    <name type="scientific">Sedimentibacter acidaminivorans</name>
    <dbReference type="NCBI Taxonomy" id="913099"/>
    <lineage>
        <taxon>Bacteria</taxon>
        <taxon>Bacillati</taxon>
        <taxon>Bacillota</taxon>
        <taxon>Tissierellia</taxon>
        <taxon>Sedimentibacter</taxon>
    </lineage>
</organism>
<keyword evidence="3" id="KW-1185">Reference proteome</keyword>
<dbReference type="SMART" id="SM00267">
    <property type="entry name" value="GGDEF"/>
    <property type="match status" value="1"/>
</dbReference>
<dbReference type="SUPFAM" id="SSF55073">
    <property type="entry name" value="Nucleotide cyclase"/>
    <property type="match status" value="1"/>
</dbReference>
<dbReference type="InterPro" id="IPR043128">
    <property type="entry name" value="Rev_trsase/Diguanyl_cyclase"/>
</dbReference>
<protein>
    <submittedName>
        <fullName evidence="2">Diguanylate cyclase (GGDEF)-like protein</fullName>
    </submittedName>
</protein>
<dbReference type="PROSITE" id="PS50887">
    <property type="entry name" value="GGDEF"/>
    <property type="match status" value="1"/>
</dbReference>
<dbReference type="InterPro" id="IPR000160">
    <property type="entry name" value="GGDEF_dom"/>
</dbReference>
<dbReference type="Gene3D" id="3.30.70.270">
    <property type="match status" value="1"/>
</dbReference>
<dbReference type="Proteomes" id="UP001519342">
    <property type="component" value="Unassembled WGS sequence"/>
</dbReference>
<evidence type="ECO:0000259" key="1">
    <source>
        <dbReference type="PROSITE" id="PS50887"/>
    </source>
</evidence>
<dbReference type="Pfam" id="PF00990">
    <property type="entry name" value="GGDEF"/>
    <property type="match status" value="1"/>
</dbReference>
<reference evidence="2 3" key="1">
    <citation type="submission" date="2021-03" db="EMBL/GenBank/DDBJ databases">
        <title>Genomic Encyclopedia of Type Strains, Phase IV (KMG-IV): sequencing the most valuable type-strain genomes for metagenomic binning, comparative biology and taxonomic classification.</title>
        <authorList>
            <person name="Goeker M."/>
        </authorList>
    </citation>
    <scope>NUCLEOTIDE SEQUENCE [LARGE SCALE GENOMIC DNA]</scope>
    <source>
        <strain evidence="2 3">DSM 24004</strain>
    </source>
</reference>
<dbReference type="RefSeq" id="WP_209512492.1">
    <property type="nucleotide sequence ID" value="NZ_JAGGKS010000008.1"/>
</dbReference>
<dbReference type="InterPro" id="IPR050469">
    <property type="entry name" value="Diguanylate_Cyclase"/>
</dbReference>
<comment type="caution">
    <text evidence="2">The sequence shown here is derived from an EMBL/GenBank/DDBJ whole genome shotgun (WGS) entry which is preliminary data.</text>
</comment>
<sequence length="297" mass="34389">MEKFFDYISDAAIKCKIIKKDDSNKNDLQITHANKHTEYITNLSNDEIINKNISDIFPKMTDTLFNWPKIFIETAMTNDSKIIEQYFVPFEKYLRFNIFGYEDDCFDIIITDLTEKKEIKRQLLVRDRQIRHLENEIKSSANVDMLTKLYNFQFIVDSIANSIENYNEEGDKFCLLLLDIDNFKKINELHGIKAGDEVLQKASLLFSSIARKIDVTGRYGKDEFIIIFNNLDIDIAKIMVEKLKKDIEKHFIKSIDSKISVSGALLEYSGEPLEQLLNKLEKSVIKAKSLGNGTIIS</sequence>
<dbReference type="EMBL" id="JAGGKS010000008">
    <property type="protein sequence ID" value="MBP1926763.1"/>
    <property type="molecule type" value="Genomic_DNA"/>
</dbReference>
<proteinExistence type="predicted"/>
<gene>
    <name evidence="2" type="ORF">J2Z76_002633</name>
</gene>
<feature type="domain" description="GGDEF" evidence="1">
    <location>
        <begin position="171"/>
        <end position="297"/>
    </location>
</feature>
<dbReference type="PANTHER" id="PTHR45138:SF9">
    <property type="entry name" value="DIGUANYLATE CYCLASE DGCM-RELATED"/>
    <property type="match status" value="1"/>
</dbReference>
<evidence type="ECO:0000313" key="2">
    <source>
        <dbReference type="EMBL" id="MBP1926763.1"/>
    </source>
</evidence>
<dbReference type="CDD" id="cd01949">
    <property type="entry name" value="GGDEF"/>
    <property type="match status" value="1"/>
</dbReference>